<feature type="region of interest" description="Disordered" evidence="5">
    <location>
        <begin position="116"/>
        <end position="174"/>
    </location>
</feature>
<dbReference type="InterPro" id="IPR036855">
    <property type="entry name" value="Znf_CCCH_sf"/>
</dbReference>
<dbReference type="GO" id="GO:0008270">
    <property type="term" value="F:zinc ion binding"/>
    <property type="evidence" value="ECO:0007669"/>
    <property type="project" value="UniProtKB-KW"/>
</dbReference>
<reference evidence="7 8" key="1">
    <citation type="journal article" date="2015" name="Nat. Commun.">
        <title>Lucilia cuprina genome unlocks parasitic fly biology to underpin future interventions.</title>
        <authorList>
            <person name="Anstead C.A."/>
            <person name="Korhonen P.K."/>
            <person name="Young N.D."/>
            <person name="Hall R.S."/>
            <person name="Jex A.R."/>
            <person name="Murali S.C."/>
            <person name="Hughes D.S."/>
            <person name="Lee S.F."/>
            <person name="Perry T."/>
            <person name="Stroehlein A.J."/>
            <person name="Ansell B.R."/>
            <person name="Breugelmans B."/>
            <person name="Hofmann A."/>
            <person name="Qu J."/>
            <person name="Dugan S."/>
            <person name="Lee S.L."/>
            <person name="Chao H."/>
            <person name="Dinh H."/>
            <person name="Han Y."/>
            <person name="Doddapaneni H.V."/>
            <person name="Worley K.C."/>
            <person name="Muzny D.M."/>
            <person name="Ioannidis P."/>
            <person name="Waterhouse R.M."/>
            <person name="Zdobnov E.M."/>
            <person name="James P.J."/>
            <person name="Bagnall N.H."/>
            <person name="Kotze A.C."/>
            <person name="Gibbs R.A."/>
            <person name="Richards S."/>
            <person name="Batterham P."/>
            <person name="Gasser R.B."/>
        </authorList>
    </citation>
    <scope>NUCLEOTIDE SEQUENCE [LARGE SCALE GENOMIC DNA]</scope>
    <source>
        <strain evidence="7 8">LS</strain>
        <tissue evidence="7">Full body</tissue>
    </source>
</reference>
<dbReference type="OrthoDB" id="10072532at2759"/>
<feature type="compositionally biased region" description="Basic and acidic residues" evidence="5">
    <location>
        <begin position="59"/>
        <end position="72"/>
    </location>
</feature>
<dbReference type="Proteomes" id="UP000037069">
    <property type="component" value="Unassembled WGS sequence"/>
</dbReference>
<organism evidence="7 8">
    <name type="scientific">Lucilia cuprina</name>
    <name type="common">Green bottle fly</name>
    <name type="synonym">Australian sheep blowfly</name>
    <dbReference type="NCBI Taxonomy" id="7375"/>
    <lineage>
        <taxon>Eukaryota</taxon>
        <taxon>Metazoa</taxon>
        <taxon>Ecdysozoa</taxon>
        <taxon>Arthropoda</taxon>
        <taxon>Hexapoda</taxon>
        <taxon>Insecta</taxon>
        <taxon>Pterygota</taxon>
        <taxon>Neoptera</taxon>
        <taxon>Endopterygota</taxon>
        <taxon>Diptera</taxon>
        <taxon>Brachycera</taxon>
        <taxon>Muscomorpha</taxon>
        <taxon>Oestroidea</taxon>
        <taxon>Calliphoridae</taxon>
        <taxon>Luciliinae</taxon>
        <taxon>Lucilia</taxon>
    </lineage>
</organism>
<feature type="region of interest" description="Disordered" evidence="5">
    <location>
        <begin position="211"/>
        <end position="312"/>
    </location>
</feature>
<keyword evidence="3 4" id="KW-0862">Zinc</keyword>
<feature type="region of interest" description="Disordered" evidence="5">
    <location>
        <begin position="491"/>
        <end position="531"/>
    </location>
</feature>
<evidence type="ECO:0000256" key="5">
    <source>
        <dbReference type="SAM" id="MobiDB-lite"/>
    </source>
</evidence>
<evidence type="ECO:0000313" key="8">
    <source>
        <dbReference type="Proteomes" id="UP000037069"/>
    </source>
</evidence>
<evidence type="ECO:0000256" key="3">
    <source>
        <dbReference type="ARBA" id="ARBA00022833"/>
    </source>
</evidence>
<feature type="region of interest" description="Disordered" evidence="5">
    <location>
        <begin position="548"/>
        <end position="800"/>
    </location>
</feature>
<feature type="compositionally biased region" description="Low complexity" evidence="5">
    <location>
        <begin position="8"/>
        <end position="27"/>
    </location>
</feature>
<gene>
    <name evidence="7" type="ORF">FF38_07999</name>
</gene>
<dbReference type="STRING" id="7375.A0A0L0CDG4"/>
<evidence type="ECO:0000256" key="4">
    <source>
        <dbReference type="PROSITE-ProRule" id="PRU00723"/>
    </source>
</evidence>
<dbReference type="InterPro" id="IPR041367">
    <property type="entry name" value="Znf-CCCH_4"/>
</dbReference>
<accession>A0A0L0CDG4</accession>
<dbReference type="SUPFAM" id="SSF90229">
    <property type="entry name" value="CCCH zinc finger"/>
    <property type="match status" value="1"/>
</dbReference>
<dbReference type="GO" id="GO:0071011">
    <property type="term" value="C:precatalytic spliceosome"/>
    <property type="evidence" value="ECO:0007669"/>
    <property type="project" value="TreeGrafter"/>
</dbReference>
<dbReference type="EMBL" id="JRES01000544">
    <property type="protein sequence ID" value="KNC30286.1"/>
    <property type="molecule type" value="Genomic_DNA"/>
</dbReference>
<sequence>MDSDDSRPGSSASNSSSHSSQNSNNYNEIKHATPSHIVETSPTSSSRSRRSRRSGSVYEDSHNSRSKSKSDSDSSSNTSLSDDDEDDETKSSNNVNPPKKIILDCAESDKVIENKINVSTSPSLISRHSSRESSLSSNHSRSNSAECHQENSELNITHEDLSDVSDLESEKRSSVYNTKLSVEEVNITDGYDFGEKENNITDLRQKLEKKKYQLNEKSTTPPKEDEQISTKANAEESFEDLVKAHDEDALDFEAEEGECHEASKNEAKEESESGNYKNEEKINISKKDEKEEDELEEGEVSDEDEKRPEETEPKPVCRFYTRGQCTWGMSCRFLHPGVTDKGNYTMFDLVRPVPLPPSGSNAGNRGTNYSLHTSDFHDYRNERPAVHHRSSSLHHNTGVYPPNHETRKVSLDGPVVVESAWERGLRTAKEMMRKANKRKEQDMDFEDKKMNLTLSPDELEKDPYYLKERLSPSENARHSLYVESATDVYNSGDRYGRGPPLTHYDEVDPYGRSTRYRELPPHRMPQYEDERRIRPAREVIVQRVEPIGRSDDWNDPWMRSKSPNGRGGSRDHGDKRRRERRSYSSNSSYTSSSSSQSDSSSDSSRSLSPLDRHRRRYNSSSHKTSPSITRRSGGRNIPSLTPPPRKPRGSPNLRQSPSIKRRTNIASPVYDRNAYSPVHKRKRLSPLTKKIRNEKGKNRRRHSSSSSDSDSTASDSDSESGSSSSESSSQSRENTPPKRMRISDRLSANERKGLKKDLPKKRSPISIELKKPTTVGISALTSPSQATTSEKDSKKSRREELLKQLRAVEDAIAKKRSKLA</sequence>
<feature type="zinc finger region" description="C3H1-type" evidence="4">
    <location>
        <begin position="311"/>
        <end position="338"/>
    </location>
</feature>
<feature type="compositionally biased region" description="Low complexity" evidence="5">
    <location>
        <begin position="119"/>
        <end position="144"/>
    </location>
</feature>
<dbReference type="InterPro" id="IPR000571">
    <property type="entry name" value="Znf_CCCH"/>
</dbReference>
<evidence type="ECO:0000259" key="6">
    <source>
        <dbReference type="PROSITE" id="PS50103"/>
    </source>
</evidence>
<evidence type="ECO:0000256" key="1">
    <source>
        <dbReference type="ARBA" id="ARBA00022723"/>
    </source>
</evidence>
<evidence type="ECO:0000256" key="2">
    <source>
        <dbReference type="ARBA" id="ARBA00022771"/>
    </source>
</evidence>
<dbReference type="SMART" id="SM00356">
    <property type="entry name" value="ZnF_C3H1"/>
    <property type="match status" value="1"/>
</dbReference>
<feature type="domain" description="C3H1-type" evidence="6">
    <location>
        <begin position="311"/>
        <end position="338"/>
    </location>
</feature>
<dbReference type="GO" id="GO:0003723">
    <property type="term" value="F:RNA binding"/>
    <property type="evidence" value="ECO:0007669"/>
    <property type="project" value="TreeGrafter"/>
</dbReference>
<dbReference type="Pfam" id="PF18044">
    <property type="entry name" value="zf-CCCH_4"/>
    <property type="match status" value="1"/>
</dbReference>
<name>A0A0L0CDG4_LUCCU</name>
<feature type="compositionally biased region" description="Basic and acidic residues" evidence="5">
    <location>
        <begin position="789"/>
        <end position="800"/>
    </location>
</feature>
<proteinExistence type="predicted"/>
<feature type="compositionally biased region" description="Low complexity" evidence="5">
    <location>
        <begin position="583"/>
        <end position="609"/>
    </location>
</feature>
<keyword evidence="2 4" id="KW-0863">Zinc-finger</keyword>
<feature type="compositionally biased region" description="Acidic residues" evidence="5">
    <location>
        <begin position="290"/>
        <end position="303"/>
    </location>
</feature>
<dbReference type="InterPro" id="IPR052647">
    <property type="entry name" value="Zinc_finger_CCCH-type"/>
</dbReference>
<comment type="caution">
    <text evidence="7">The sequence shown here is derived from an EMBL/GenBank/DDBJ whole genome shotgun (WGS) entry which is preliminary data.</text>
</comment>
<keyword evidence="1 4" id="KW-0479">Metal-binding</keyword>
<feature type="compositionally biased region" description="Low complexity" evidence="5">
    <location>
        <begin position="704"/>
        <end position="731"/>
    </location>
</feature>
<feature type="compositionally biased region" description="Basic and acidic residues" evidence="5">
    <location>
        <begin position="515"/>
        <end position="531"/>
    </location>
</feature>
<feature type="region of interest" description="Disordered" evidence="5">
    <location>
        <begin position="387"/>
        <end position="407"/>
    </location>
</feature>
<dbReference type="Gene3D" id="4.10.1000.10">
    <property type="entry name" value="Zinc finger, CCCH-type"/>
    <property type="match status" value="1"/>
</dbReference>
<feature type="compositionally biased region" description="Polar residues" evidence="5">
    <location>
        <begin position="618"/>
        <end position="630"/>
    </location>
</feature>
<protein>
    <recommendedName>
        <fullName evidence="6">C3H1-type domain-containing protein</fullName>
    </recommendedName>
</protein>
<feature type="compositionally biased region" description="Basic and acidic residues" evidence="5">
    <location>
        <begin position="257"/>
        <end position="289"/>
    </location>
</feature>
<evidence type="ECO:0000313" key="7">
    <source>
        <dbReference type="EMBL" id="KNC30286.1"/>
    </source>
</evidence>
<feature type="compositionally biased region" description="Polar residues" evidence="5">
    <location>
        <begin position="775"/>
        <end position="788"/>
    </location>
</feature>
<dbReference type="OMA" id="PYRNYRR"/>
<dbReference type="PANTHER" id="PTHR46582:SF1">
    <property type="entry name" value="ZINC FINGER CCCH DOMAIN-CONTAINING PROTEIN 18"/>
    <property type="match status" value="1"/>
</dbReference>
<feature type="compositionally biased region" description="Basic and acidic residues" evidence="5">
    <location>
        <begin position="147"/>
        <end position="161"/>
    </location>
</feature>
<feature type="compositionally biased region" description="Basic and acidic residues" evidence="5">
    <location>
        <begin position="741"/>
        <end position="757"/>
    </location>
</feature>
<dbReference type="PANTHER" id="PTHR46582">
    <property type="entry name" value="ZINC FINGER CCCH DOMAIN-CONTAINING PROTEIN 18"/>
    <property type="match status" value="1"/>
</dbReference>
<keyword evidence="8" id="KW-1185">Reference proteome</keyword>
<dbReference type="AlphaFoldDB" id="A0A0L0CDG4"/>
<feature type="region of interest" description="Disordered" evidence="5">
    <location>
        <begin position="1"/>
        <end position="101"/>
    </location>
</feature>
<feature type="compositionally biased region" description="Basic residues" evidence="5">
    <location>
        <begin position="678"/>
        <end position="690"/>
    </location>
</feature>
<dbReference type="PROSITE" id="PS50103">
    <property type="entry name" value="ZF_C3H1"/>
    <property type="match status" value="1"/>
</dbReference>